<dbReference type="SMART" id="SM00239">
    <property type="entry name" value="C2"/>
    <property type="match status" value="1"/>
</dbReference>
<accession>A0A8T2IDX1</accession>
<evidence type="ECO:0000256" key="3">
    <source>
        <dbReference type="ARBA" id="ARBA00009214"/>
    </source>
</evidence>
<keyword evidence="5" id="KW-0204">Cytolysis</keyword>
<evidence type="ECO:0000256" key="7">
    <source>
        <dbReference type="ARBA" id="ARBA00023157"/>
    </source>
</evidence>
<keyword evidence="4" id="KW-0964">Secreted</keyword>
<dbReference type="GO" id="GO:0051607">
    <property type="term" value="P:defense response to virus"/>
    <property type="evidence" value="ECO:0007669"/>
    <property type="project" value="TreeGrafter"/>
</dbReference>
<dbReference type="PROSITE" id="PS00279">
    <property type="entry name" value="MACPF_1"/>
    <property type="match status" value="1"/>
</dbReference>
<keyword evidence="8" id="KW-0732">Signal</keyword>
<dbReference type="InterPro" id="IPR000008">
    <property type="entry name" value="C2_dom"/>
</dbReference>
<evidence type="ECO:0000256" key="1">
    <source>
        <dbReference type="ARBA" id="ARBA00004370"/>
    </source>
</evidence>
<dbReference type="GO" id="GO:0001913">
    <property type="term" value="P:T cell mediated cytotoxicity"/>
    <property type="evidence" value="ECO:0007669"/>
    <property type="project" value="TreeGrafter"/>
</dbReference>
<dbReference type="GO" id="GO:0016020">
    <property type="term" value="C:membrane"/>
    <property type="evidence" value="ECO:0007669"/>
    <property type="project" value="UniProtKB-SubCell"/>
</dbReference>
<evidence type="ECO:0000256" key="5">
    <source>
        <dbReference type="ARBA" id="ARBA00022852"/>
    </source>
</evidence>
<evidence type="ECO:0000256" key="8">
    <source>
        <dbReference type="SAM" id="SignalP"/>
    </source>
</evidence>
<dbReference type="PANTHER" id="PTHR46096:SF6">
    <property type="entry name" value="PERFORIN-1"/>
    <property type="match status" value="1"/>
</dbReference>
<dbReference type="Pfam" id="PF01823">
    <property type="entry name" value="MACPF"/>
    <property type="match status" value="1"/>
</dbReference>
<keyword evidence="6" id="KW-0472">Membrane</keyword>
<sequence length="543" mass="61573">MIKLHLLLVLHLLHPSSPSHPPLLDGACTEGTKPQCTKTLFIPGYKLVGGGIDIVTMKSSNAFIFDMDVYLQNNTCMLCRDPHDNNKMWKLPRAITDWKIHTRCKREIKTKEYDNEVSVAEESTSGVEGNWRMDLNLKYKAVESNVAMGGSYSEKTEFAKNKLQKDKYSFFSSKIECEYYSFRMTSDYSLTRHFVKALADLPPSYNTETKTDYLQFIALYGTHYITIAKVGARAQEVTAVKTCELALNGRTKEEVKECLEAESMVTGENGQNKGSYQSKAKECSEKAKMSENKKRFHEAYSERFWQVIGGKVTFDLLDGNAGENKEAFTTWLESSKKIPGLLTYSLSPIHNLVSSQSPKRQSLNKAVSEYINGKALEKKCKCPPNGNMVHDGKCSCVCPSNYYSNSDCCPTRRGMATLVVNIKEATGLYGDYITEADAYVVFKFNGLERKTRTIWDTDNPTWNARFEFGTVELGYNSKYTIEVWDQDTFYDEILGKCEYELKSGRKDETCSRLNRGVINYSLYVTCESHLTGEFCNQYLSVPP</sequence>
<feature type="chain" id="PRO_5035778974" evidence="8">
    <location>
        <begin position="19"/>
        <end position="543"/>
    </location>
</feature>
<proteinExistence type="inferred from homology"/>
<dbReference type="OrthoDB" id="1366754at2759"/>
<comment type="similarity">
    <text evidence="3">Belongs to the complement C6/C7/C8/C9 family.</text>
</comment>
<reference evidence="11" key="1">
    <citation type="thesis" date="2020" institute="ProQuest LLC" country="789 East Eisenhower Parkway, Ann Arbor, MI, USA">
        <title>Comparative Genomics and Chromosome Evolution.</title>
        <authorList>
            <person name="Mudd A.B."/>
        </authorList>
    </citation>
    <scope>NUCLEOTIDE SEQUENCE</scope>
    <source>
        <strain evidence="11">Female2</strain>
        <tissue evidence="11">Blood</tissue>
    </source>
</reference>
<evidence type="ECO:0000259" key="10">
    <source>
        <dbReference type="PROSITE" id="PS51412"/>
    </source>
</evidence>
<dbReference type="InterPro" id="IPR035892">
    <property type="entry name" value="C2_domain_sf"/>
</dbReference>
<dbReference type="Proteomes" id="UP000812440">
    <property type="component" value="Unassembled WGS sequence"/>
</dbReference>
<feature type="domain" description="C2" evidence="9">
    <location>
        <begin position="393"/>
        <end position="514"/>
    </location>
</feature>
<name>A0A8T2IDX1_9PIPI</name>
<comment type="caution">
    <text evidence="11">The sequence shown here is derived from an EMBL/GenBank/DDBJ whole genome shotgun (WGS) entry which is preliminary data.</text>
</comment>
<dbReference type="InterPro" id="IPR020863">
    <property type="entry name" value="MACPF_CS"/>
</dbReference>
<evidence type="ECO:0000313" key="12">
    <source>
        <dbReference type="Proteomes" id="UP000812440"/>
    </source>
</evidence>
<dbReference type="SUPFAM" id="SSF49562">
    <property type="entry name" value="C2 domain (Calcium/lipid-binding domain, CaLB)"/>
    <property type="match status" value="1"/>
</dbReference>
<keyword evidence="12" id="KW-1185">Reference proteome</keyword>
<feature type="domain" description="MACPF" evidence="10">
    <location>
        <begin position="32"/>
        <end position="378"/>
    </location>
</feature>
<evidence type="ECO:0000256" key="6">
    <source>
        <dbReference type="ARBA" id="ARBA00023136"/>
    </source>
</evidence>
<dbReference type="GO" id="GO:0022829">
    <property type="term" value="F:wide pore channel activity"/>
    <property type="evidence" value="ECO:0007669"/>
    <property type="project" value="TreeGrafter"/>
</dbReference>
<dbReference type="Gene3D" id="2.60.40.150">
    <property type="entry name" value="C2 domain"/>
    <property type="match status" value="1"/>
</dbReference>
<gene>
    <name evidence="11" type="ORF">GDO86_019293</name>
</gene>
<dbReference type="EMBL" id="JAACNH010000313">
    <property type="protein sequence ID" value="KAG8431185.1"/>
    <property type="molecule type" value="Genomic_DNA"/>
</dbReference>
<keyword evidence="7" id="KW-1015">Disulfide bond</keyword>
<dbReference type="InterPro" id="IPR020864">
    <property type="entry name" value="MACPF"/>
</dbReference>
<organism evidence="11 12">
    <name type="scientific">Hymenochirus boettgeri</name>
    <name type="common">Congo dwarf clawed frog</name>
    <dbReference type="NCBI Taxonomy" id="247094"/>
    <lineage>
        <taxon>Eukaryota</taxon>
        <taxon>Metazoa</taxon>
        <taxon>Chordata</taxon>
        <taxon>Craniata</taxon>
        <taxon>Vertebrata</taxon>
        <taxon>Euteleostomi</taxon>
        <taxon>Amphibia</taxon>
        <taxon>Batrachia</taxon>
        <taxon>Anura</taxon>
        <taxon>Pipoidea</taxon>
        <taxon>Pipidae</taxon>
        <taxon>Pipinae</taxon>
        <taxon>Hymenochirus</taxon>
    </lineage>
</organism>
<dbReference type="GO" id="GO:0005576">
    <property type="term" value="C:extracellular region"/>
    <property type="evidence" value="ECO:0007669"/>
    <property type="project" value="UniProtKB-SubCell"/>
</dbReference>
<evidence type="ECO:0000313" key="11">
    <source>
        <dbReference type="EMBL" id="KAG8431185.1"/>
    </source>
</evidence>
<dbReference type="PROSITE" id="PS50004">
    <property type="entry name" value="C2"/>
    <property type="match status" value="1"/>
</dbReference>
<dbReference type="SMART" id="SM00457">
    <property type="entry name" value="MACPF"/>
    <property type="match status" value="1"/>
</dbReference>
<evidence type="ECO:0000256" key="2">
    <source>
        <dbReference type="ARBA" id="ARBA00004613"/>
    </source>
</evidence>
<comment type="subcellular location">
    <subcellularLocation>
        <location evidence="1">Membrane</location>
    </subcellularLocation>
    <subcellularLocation>
        <location evidence="2">Secreted</location>
    </subcellularLocation>
</comment>
<evidence type="ECO:0000259" key="9">
    <source>
        <dbReference type="PROSITE" id="PS50004"/>
    </source>
</evidence>
<dbReference type="GO" id="GO:0001771">
    <property type="term" value="P:immunological synapse formation"/>
    <property type="evidence" value="ECO:0007669"/>
    <property type="project" value="TreeGrafter"/>
</dbReference>
<dbReference type="AlphaFoldDB" id="A0A8T2IDX1"/>
<dbReference type="PROSITE" id="PS51412">
    <property type="entry name" value="MACPF_2"/>
    <property type="match status" value="1"/>
</dbReference>
<evidence type="ECO:0000256" key="4">
    <source>
        <dbReference type="ARBA" id="ARBA00022525"/>
    </source>
</evidence>
<protein>
    <submittedName>
        <fullName evidence="11">Uncharacterized protein</fullName>
    </submittedName>
</protein>
<dbReference type="InterPro" id="IPR052784">
    <property type="entry name" value="Perforin-1_pore-forming"/>
</dbReference>
<dbReference type="GO" id="GO:0031640">
    <property type="term" value="P:killing of cells of another organism"/>
    <property type="evidence" value="ECO:0007669"/>
    <property type="project" value="UniProtKB-KW"/>
</dbReference>
<dbReference type="Pfam" id="PF00168">
    <property type="entry name" value="C2"/>
    <property type="match status" value="1"/>
</dbReference>
<dbReference type="PANTHER" id="PTHR46096">
    <property type="entry name" value="PERFORIN-1"/>
    <property type="match status" value="1"/>
</dbReference>
<feature type="signal peptide" evidence="8">
    <location>
        <begin position="1"/>
        <end position="18"/>
    </location>
</feature>